<evidence type="ECO:0000256" key="5">
    <source>
        <dbReference type="ARBA" id="ARBA00023141"/>
    </source>
</evidence>
<dbReference type="InterPro" id="IPR000453">
    <property type="entry name" value="Chorismate_synth"/>
</dbReference>
<dbReference type="PROSITE" id="PS00789">
    <property type="entry name" value="CHORISMATE_SYNTHASE_3"/>
    <property type="match status" value="1"/>
</dbReference>
<dbReference type="InterPro" id="IPR020541">
    <property type="entry name" value="Chorismate_synthase_CS"/>
</dbReference>
<dbReference type="NCBIfam" id="TIGR00033">
    <property type="entry name" value="aroC"/>
    <property type="match status" value="1"/>
</dbReference>
<dbReference type="Gene3D" id="3.60.150.10">
    <property type="entry name" value="Chorismate synthase AroC"/>
    <property type="match status" value="1"/>
</dbReference>
<keyword evidence="6 7" id="KW-0456">Lyase</keyword>
<feature type="binding site" evidence="7">
    <location>
        <begin position="195"/>
        <end position="197"/>
    </location>
    <ligand>
        <name>FMN</name>
        <dbReference type="ChEBI" id="CHEBI:58210"/>
    </ligand>
</feature>
<evidence type="ECO:0000256" key="6">
    <source>
        <dbReference type="ARBA" id="ARBA00023239"/>
    </source>
</evidence>
<evidence type="ECO:0000256" key="3">
    <source>
        <dbReference type="ARBA" id="ARBA00013036"/>
    </source>
</evidence>
<evidence type="ECO:0000256" key="4">
    <source>
        <dbReference type="ARBA" id="ARBA00022605"/>
    </source>
</evidence>
<keyword evidence="7" id="KW-0274">FAD</keyword>
<evidence type="ECO:0000256" key="7">
    <source>
        <dbReference type="HAMAP-Rule" id="MF_00300"/>
    </source>
</evidence>
<gene>
    <name evidence="7" type="primary">aroC</name>
    <name evidence="9" type="ORF">SAMN06296065_103289</name>
</gene>
<keyword evidence="7" id="KW-0288">FMN</keyword>
<keyword evidence="10" id="KW-1185">Reference proteome</keyword>
<evidence type="ECO:0000256" key="8">
    <source>
        <dbReference type="RuleBase" id="RU000605"/>
    </source>
</evidence>
<evidence type="ECO:0000256" key="2">
    <source>
        <dbReference type="ARBA" id="ARBA00008014"/>
    </source>
</evidence>
<evidence type="ECO:0000256" key="1">
    <source>
        <dbReference type="ARBA" id="ARBA00005044"/>
    </source>
</evidence>
<evidence type="ECO:0000313" key="10">
    <source>
        <dbReference type="Proteomes" id="UP001157910"/>
    </source>
</evidence>
<dbReference type="Pfam" id="PF01264">
    <property type="entry name" value="Chorismate_synt"/>
    <property type="match status" value="1"/>
</dbReference>
<comment type="caution">
    <text evidence="9">The sequence shown here is derived from an EMBL/GenBank/DDBJ whole genome shotgun (WGS) entry which is preliminary data.</text>
</comment>
<feature type="binding site" evidence="7">
    <location>
        <position position="355"/>
    </location>
    <ligand>
        <name>FMN</name>
        <dbReference type="ChEBI" id="CHEBI:58210"/>
    </ligand>
</feature>
<dbReference type="NCBIfam" id="NF003793">
    <property type="entry name" value="PRK05382.1"/>
    <property type="match status" value="1"/>
</dbReference>
<dbReference type="PIRSF" id="PIRSF001456">
    <property type="entry name" value="Chorismate_synth"/>
    <property type="match status" value="1"/>
</dbReference>
<evidence type="ECO:0000313" key="9">
    <source>
        <dbReference type="EMBL" id="SMP61596.1"/>
    </source>
</evidence>
<keyword evidence="7" id="KW-0285">Flavoprotein</keyword>
<feature type="binding site" evidence="7">
    <location>
        <position position="124"/>
    </location>
    <ligand>
        <name>NADP(+)</name>
        <dbReference type="ChEBI" id="CHEBI:58349"/>
    </ligand>
</feature>
<accession>A0ABY1QB14</accession>
<comment type="pathway">
    <text evidence="1 7 8">Metabolic intermediate biosynthesis; chorismate biosynthesis; chorismate from D-erythrose 4-phosphate and phosphoenolpyruvate: step 7/7.</text>
</comment>
<dbReference type="PANTHER" id="PTHR21085:SF0">
    <property type="entry name" value="CHORISMATE SYNTHASE"/>
    <property type="match status" value="1"/>
</dbReference>
<dbReference type="SUPFAM" id="SSF103263">
    <property type="entry name" value="Chorismate synthase, AroC"/>
    <property type="match status" value="1"/>
</dbReference>
<dbReference type="PROSITE" id="PS00787">
    <property type="entry name" value="CHORISMATE_SYNTHASE_1"/>
    <property type="match status" value="1"/>
</dbReference>
<keyword evidence="7" id="KW-0521">NADP</keyword>
<dbReference type="CDD" id="cd07304">
    <property type="entry name" value="Chorismate_synthase"/>
    <property type="match status" value="1"/>
</dbReference>
<feature type="binding site" evidence="7">
    <location>
        <position position="118"/>
    </location>
    <ligand>
        <name>NADP(+)</name>
        <dbReference type="ChEBI" id="CHEBI:58349"/>
    </ligand>
</feature>
<dbReference type="InterPro" id="IPR035904">
    <property type="entry name" value="Chorismate_synth_AroC_sf"/>
</dbReference>
<comment type="subunit">
    <text evidence="7">Homotetramer.</text>
</comment>
<feature type="binding site" evidence="7">
    <location>
        <position position="396"/>
    </location>
    <ligand>
        <name>FMN</name>
        <dbReference type="ChEBI" id="CHEBI:58210"/>
    </ligand>
</feature>
<feature type="binding site" evidence="7">
    <location>
        <begin position="370"/>
        <end position="374"/>
    </location>
    <ligand>
        <name>FMN</name>
        <dbReference type="ChEBI" id="CHEBI:58210"/>
    </ligand>
</feature>
<dbReference type="EMBL" id="FXUI01000003">
    <property type="protein sequence ID" value="SMP61596.1"/>
    <property type="molecule type" value="Genomic_DNA"/>
</dbReference>
<protein>
    <recommendedName>
        <fullName evidence="3 7">Chorismate synthase</fullName>
        <shortName evidence="7">CS</shortName>
        <ecNumber evidence="3 7">4.2.3.5</ecNumber>
    </recommendedName>
    <alternativeName>
        <fullName evidence="7">5-enolpyruvylshikimate-3-phosphate phospholyase</fullName>
    </alternativeName>
</protein>
<dbReference type="HAMAP" id="MF_00300">
    <property type="entry name" value="Chorismate_synth"/>
    <property type="match status" value="1"/>
</dbReference>
<proteinExistence type="inferred from homology"/>
<dbReference type="Proteomes" id="UP001157910">
    <property type="component" value="Unassembled WGS sequence"/>
</dbReference>
<keyword evidence="4 7" id="KW-0028">Amino-acid biosynthesis</keyword>
<organism evidence="9 10">
    <name type="scientific">Novosphingobium panipatense</name>
    <dbReference type="NCBI Taxonomy" id="428991"/>
    <lineage>
        <taxon>Bacteria</taxon>
        <taxon>Pseudomonadati</taxon>
        <taxon>Pseudomonadota</taxon>
        <taxon>Alphaproteobacteria</taxon>
        <taxon>Sphingomonadales</taxon>
        <taxon>Sphingomonadaceae</taxon>
        <taxon>Novosphingobium</taxon>
    </lineage>
</organism>
<dbReference type="PROSITE" id="PS00788">
    <property type="entry name" value="CHORISMATE_SYNTHASE_2"/>
    <property type="match status" value="1"/>
</dbReference>
<comment type="cofactor">
    <cofactor evidence="7 8">
        <name>FMNH2</name>
        <dbReference type="ChEBI" id="CHEBI:57618"/>
    </cofactor>
    <text evidence="7 8">Reduced FMN (FMNH(2)).</text>
</comment>
<dbReference type="EC" id="4.2.3.5" evidence="3 7"/>
<dbReference type="PANTHER" id="PTHR21085">
    <property type="entry name" value="CHORISMATE SYNTHASE"/>
    <property type="match status" value="1"/>
</dbReference>
<comment type="function">
    <text evidence="7">Catalyzes the anti-1,4-elimination of the C-3 phosphate and the C-6 proR hydrogen from 5-enolpyruvylshikimate-3-phosphate (EPSP) to yield chorismate, which is the branch point compound that serves as the starting substrate for the three terminal pathways of aromatic amino acid biosynthesis. This reaction introduces a second double bond into the aromatic ring system.</text>
</comment>
<sequence length="429" mass="45141">MHASSVAQEDGLDLRLGTGPVRGGAYVIVLGVAEDLQEHGRAHGPSQSLPQACGTPRILDNRKIARQGAGMSVNTFGRLLRFTTWGESHGPAIGAVVDGCPPGLAIDESVIQPFLDARRPGQSKFTTQRQEPDQVRILSGVFEGRTTGTPISLMIENVDQRSKDYSEVAVAYRPGHADYAYDAKYGFRDYRGGGRSSARETASRVAAGAVARLVIPEVRIVAYVSEIGGDMIDPGKFDEAEIATNPFFCPDAAAAERWEKIVDDARKSGSSVGAVVECYASGVPAGWGAPLYAKLDADLAAAMMGINAVKGVEIGDGFAAARLSGEQNADPMRPSAEAPDGAPEFLANHAGGIAGGISTGQPVTCRVAFKPTSSILTPQQTITRSGEATEMFTKGRHDPCVGIRGVPVVEAMMALVLADHKLLHRGQCG</sequence>
<feature type="binding site" evidence="7">
    <location>
        <begin position="307"/>
        <end position="308"/>
    </location>
    <ligand>
        <name>FMN</name>
        <dbReference type="ChEBI" id="CHEBI:58210"/>
    </ligand>
</feature>
<name>A0ABY1QB14_9SPHN</name>
<comment type="catalytic activity">
    <reaction evidence="7 8">
        <text>5-O-(1-carboxyvinyl)-3-phosphoshikimate = chorismate + phosphate</text>
        <dbReference type="Rhea" id="RHEA:21020"/>
        <dbReference type="ChEBI" id="CHEBI:29748"/>
        <dbReference type="ChEBI" id="CHEBI:43474"/>
        <dbReference type="ChEBI" id="CHEBI:57701"/>
        <dbReference type="EC" id="4.2.3.5"/>
    </reaction>
</comment>
<reference evidence="9 10" key="1">
    <citation type="submission" date="2017-05" db="EMBL/GenBank/DDBJ databases">
        <authorList>
            <person name="Varghese N."/>
            <person name="Submissions S."/>
        </authorList>
    </citation>
    <scope>NUCLEOTIDE SEQUENCE [LARGE SCALE GENOMIC DNA]</scope>
    <source>
        <strain evidence="9 10">SM16</strain>
    </source>
</reference>
<keyword evidence="5 7" id="KW-0057">Aromatic amino acid biosynthesis</keyword>
<comment type="similarity">
    <text evidence="2 7 8">Belongs to the chorismate synthase family.</text>
</comment>